<evidence type="ECO:0000256" key="5">
    <source>
        <dbReference type="SAM" id="MobiDB-lite"/>
    </source>
</evidence>
<dbReference type="EMBL" id="KV453909">
    <property type="protein sequence ID" value="ODV82246.1"/>
    <property type="molecule type" value="Genomic_DNA"/>
</dbReference>
<dbReference type="GeneID" id="30983408"/>
<evidence type="ECO:0000256" key="3">
    <source>
        <dbReference type="ARBA" id="ARBA00010895"/>
    </source>
</evidence>
<dbReference type="OrthoDB" id="5578174at2759"/>
<evidence type="ECO:0000256" key="4">
    <source>
        <dbReference type="ARBA" id="ARBA00013566"/>
    </source>
</evidence>
<protein>
    <recommendedName>
        <fullName evidence="4">Required for respiratory growth protein 9, mitochondrial</fullName>
    </recommendedName>
</protein>
<comment type="similarity">
    <text evidence="3">Belongs to the RRG9 family.</text>
</comment>
<dbReference type="PANTHER" id="PTHR13475">
    <property type="entry name" value="NEUGRIN"/>
    <property type="match status" value="1"/>
</dbReference>
<proteinExistence type="inferred from homology"/>
<dbReference type="STRING" id="984487.A0A1E4SRV3"/>
<dbReference type="PANTHER" id="PTHR13475:SF3">
    <property type="entry name" value="NEUGRIN"/>
    <property type="match status" value="1"/>
</dbReference>
<accession>A0A1E4SRV3</accession>
<sequence>MFYRQRQAYSSKAEQAFIQRVREQEKKSIDKVPEWEKREVSLKKRYGNWNPTRKLSRQQISDIRNLSSQMPQLKTVDFAKHYKISPEAVRRILSSSWIPKESEESKILERGEKRKTERRLEKQEIANEIQKARSRFSHAKSINLNDITINNDNLYSRKVLSQEGKFKYDSNNSHGFYNKKLKKKNSRKPFSQSVSDVID</sequence>
<dbReference type="InterPro" id="IPR010487">
    <property type="entry name" value="NGRN/Rrg9"/>
</dbReference>
<reference evidence="7" key="1">
    <citation type="submission" date="2016-05" db="EMBL/GenBank/DDBJ databases">
        <title>Comparative genomics of biotechnologically important yeasts.</title>
        <authorList>
            <consortium name="DOE Joint Genome Institute"/>
            <person name="Riley R."/>
            <person name="Haridas S."/>
            <person name="Wolfe K.H."/>
            <person name="Lopes M.R."/>
            <person name="Hittinger C.T."/>
            <person name="Goker M."/>
            <person name="Salamov A."/>
            <person name="Wisecaver J."/>
            <person name="Long T.M."/>
            <person name="Aerts A.L."/>
            <person name="Barry K."/>
            <person name="Choi C."/>
            <person name="Clum A."/>
            <person name="Coughlan A.Y."/>
            <person name="Deshpande S."/>
            <person name="Douglass A.P."/>
            <person name="Hanson S.J."/>
            <person name="Klenk H.-P."/>
            <person name="Labutti K."/>
            <person name="Lapidus A."/>
            <person name="Lindquist E."/>
            <person name="Lipzen A."/>
            <person name="Meier-Kolthoff J.P."/>
            <person name="Ohm R.A."/>
            <person name="Otillar R.P."/>
            <person name="Pangilinan J."/>
            <person name="Peng Y."/>
            <person name="Rokas A."/>
            <person name="Rosa C.A."/>
            <person name="Scheuner C."/>
            <person name="Sibirny A.A."/>
            <person name="Slot J.C."/>
            <person name="Stielow J.B."/>
            <person name="Sun H."/>
            <person name="Kurtzman C.P."/>
            <person name="Blackwell M."/>
            <person name="Grigoriev I.V."/>
            <person name="Jeffries T.W."/>
        </authorList>
    </citation>
    <scope>NUCLEOTIDE SEQUENCE [LARGE SCALE GENOMIC DNA]</scope>
    <source>
        <strain evidence="7">NRRL Y-17324</strain>
    </source>
</reference>
<dbReference type="GO" id="GO:0005739">
    <property type="term" value="C:mitochondrion"/>
    <property type="evidence" value="ECO:0007669"/>
    <property type="project" value="UniProtKB-SubCell"/>
</dbReference>
<dbReference type="AlphaFoldDB" id="A0A1E4SRV3"/>
<comment type="subcellular location">
    <subcellularLocation>
        <location evidence="2">Mitochondrion</location>
    </subcellularLocation>
</comment>
<dbReference type="GO" id="GO:0005634">
    <property type="term" value="C:nucleus"/>
    <property type="evidence" value="ECO:0007669"/>
    <property type="project" value="TreeGrafter"/>
</dbReference>
<organism evidence="6 7">
    <name type="scientific">Suhomyces tanzawaensis NRRL Y-17324</name>
    <dbReference type="NCBI Taxonomy" id="984487"/>
    <lineage>
        <taxon>Eukaryota</taxon>
        <taxon>Fungi</taxon>
        <taxon>Dikarya</taxon>
        <taxon>Ascomycota</taxon>
        <taxon>Saccharomycotina</taxon>
        <taxon>Pichiomycetes</taxon>
        <taxon>Debaryomycetaceae</taxon>
        <taxon>Suhomyces</taxon>
    </lineage>
</organism>
<evidence type="ECO:0000313" key="6">
    <source>
        <dbReference type="EMBL" id="ODV82246.1"/>
    </source>
</evidence>
<dbReference type="Proteomes" id="UP000094285">
    <property type="component" value="Unassembled WGS sequence"/>
</dbReference>
<gene>
    <name evidence="6" type="ORF">CANTADRAFT_45976</name>
</gene>
<feature type="compositionally biased region" description="Polar residues" evidence="5">
    <location>
        <begin position="188"/>
        <end position="199"/>
    </location>
</feature>
<evidence type="ECO:0000256" key="1">
    <source>
        <dbReference type="ARBA" id="ARBA00003548"/>
    </source>
</evidence>
<evidence type="ECO:0000256" key="2">
    <source>
        <dbReference type="ARBA" id="ARBA00004173"/>
    </source>
</evidence>
<evidence type="ECO:0000313" key="7">
    <source>
        <dbReference type="Proteomes" id="UP000094285"/>
    </source>
</evidence>
<keyword evidence="7" id="KW-1185">Reference proteome</keyword>
<dbReference type="RefSeq" id="XP_020067368.1">
    <property type="nucleotide sequence ID" value="XM_020209272.1"/>
</dbReference>
<comment type="function">
    <text evidence="1">Required for respiratory activity and maintenance and expression of the mitochondrial genome.</text>
</comment>
<name>A0A1E4SRV3_9ASCO</name>
<feature type="region of interest" description="Disordered" evidence="5">
    <location>
        <begin position="171"/>
        <end position="199"/>
    </location>
</feature>
<feature type="compositionally biased region" description="Basic residues" evidence="5">
    <location>
        <begin position="177"/>
        <end position="187"/>
    </location>
</feature>